<dbReference type="Proteomes" id="UP000323502">
    <property type="component" value="Unassembled WGS sequence"/>
</dbReference>
<dbReference type="PANTHER" id="PTHR33361:SF2">
    <property type="entry name" value="DUF885 DOMAIN-CONTAINING PROTEIN"/>
    <property type="match status" value="1"/>
</dbReference>
<dbReference type="OrthoDB" id="9763405at2"/>
<dbReference type="PANTHER" id="PTHR33361">
    <property type="entry name" value="GLR0591 PROTEIN"/>
    <property type="match status" value="1"/>
</dbReference>
<protein>
    <submittedName>
        <fullName evidence="2">DUF885 family protein</fullName>
    </submittedName>
</protein>
<evidence type="ECO:0000313" key="3">
    <source>
        <dbReference type="EMBL" id="SDF71285.1"/>
    </source>
</evidence>
<dbReference type="AlphaFoldDB" id="A0A1G7NB14"/>
<dbReference type="EMBL" id="FNBI01000005">
    <property type="protein sequence ID" value="SDF71285.1"/>
    <property type="molecule type" value="Genomic_DNA"/>
</dbReference>
<dbReference type="Pfam" id="PF05960">
    <property type="entry name" value="DUF885"/>
    <property type="match status" value="1"/>
</dbReference>
<reference evidence="3 4" key="1">
    <citation type="submission" date="2016-10" db="EMBL/GenBank/DDBJ databases">
        <authorList>
            <person name="Varghese N."/>
            <person name="Submissions S."/>
        </authorList>
    </citation>
    <scope>NUCLEOTIDE SEQUENCE [LARGE SCALE GENOMIC DNA]</scope>
    <source>
        <strain evidence="3 4">S7-754</strain>
    </source>
</reference>
<evidence type="ECO:0000313" key="2">
    <source>
        <dbReference type="EMBL" id="MWC43171.1"/>
    </source>
</evidence>
<keyword evidence="4" id="KW-1185">Reference proteome</keyword>
<dbReference type="RefSeq" id="WP_149682706.1">
    <property type="nucleotide sequence ID" value="NZ_FNBI01000005.1"/>
</dbReference>
<dbReference type="Proteomes" id="UP000436801">
    <property type="component" value="Unassembled WGS sequence"/>
</dbReference>
<gene>
    <name evidence="2" type="ORF">GQR91_05775</name>
    <name evidence="3" type="ORF">SAMN05216557_105101</name>
</gene>
<evidence type="ECO:0000313" key="4">
    <source>
        <dbReference type="Proteomes" id="UP000323502"/>
    </source>
</evidence>
<feature type="chain" id="PRO_5036019185" evidence="1">
    <location>
        <begin position="27"/>
        <end position="600"/>
    </location>
</feature>
<evidence type="ECO:0000256" key="1">
    <source>
        <dbReference type="SAM" id="SignalP"/>
    </source>
</evidence>
<accession>A0A1G7NB14</accession>
<feature type="signal peptide" evidence="1">
    <location>
        <begin position="1"/>
        <end position="26"/>
    </location>
</feature>
<dbReference type="EMBL" id="WSUT01000005">
    <property type="protein sequence ID" value="MWC43171.1"/>
    <property type="molecule type" value="Genomic_DNA"/>
</dbReference>
<name>A0A1G7NB14_9SPHN</name>
<sequence>MNRRNFIGATTAASAFALAPRAVAQAAPGDARLTAAFDTILATTLQESPELATSLGFDKGANAGLKSKLDDNSLAGRKRSLARAQMAERELRAIQPDTLSPQGRIDRDVVLYSIEQQQVGPARFDIDAPTQPYRITQQRGVYFDLPDFLDSTHTVANAADADAYIARLDQMGTALDNDTAVQAAEAERGLVAPDFSLDLALGQMMKLRQPQPAANTLVDSIRRRTAEANIAGDHAAEAAEIVRAKVYPALDRQIALVRKLRAGARKDAGLWAVPQGEAIYAAALAAATTTTLSPSEVHQMGLEQVADLTSQLDAILKQQGLTKGSVGARLAALNATPAQLYPDTPAGRTALIAGLNDSVRAMQAKLPQAFTNAPDAPLEIKAVPAAIQDGASNGYYYRAPLDGSRPAIYWINLKSVADWPKYTLPSLTYHEGVPGHHLQISTAQRADTHVLRKISFFGAYLEGWALYAEQLADELGGYAGPIERAGYLQSFLFRAARLVADTGIHTKRWTREQGTQYFVDTVGFARPRSQREIERYCTMPGQACSYKIGHASWLRARAKAQEILGDRFDLKQFHDILEAGAVPLTMLEQLTEARAQALRG</sequence>
<keyword evidence="1" id="KW-0732">Signal</keyword>
<proteinExistence type="predicted"/>
<dbReference type="InterPro" id="IPR010281">
    <property type="entry name" value="DUF885"/>
</dbReference>
<evidence type="ECO:0000313" key="5">
    <source>
        <dbReference type="Proteomes" id="UP000436801"/>
    </source>
</evidence>
<reference evidence="2 5" key="2">
    <citation type="submission" date="2019-12" db="EMBL/GenBank/DDBJ databases">
        <authorList>
            <person name="Zheng J."/>
        </authorList>
    </citation>
    <scope>NUCLEOTIDE SEQUENCE [LARGE SCALE GENOMIC DNA]</scope>
    <source>
        <strain evidence="2 5">DSM 27347</strain>
    </source>
</reference>
<organism evidence="3 4">
    <name type="scientific">Sphingomonas carotinifaciens</name>
    <dbReference type="NCBI Taxonomy" id="1166323"/>
    <lineage>
        <taxon>Bacteria</taxon>
        <taxon>Pseudomonadati</taxon>
        <taxon>Pseudomonadota</taxon>
        <taxon>Alphaproteobacteria</taxon>
        <taxon>Sphingomonadales</taxon>
        <taxon>Sphingomonadaceae</taxon>
        <taxon>Sphingomonas</taxon>
    </lineage>
</organism>